<gene>
    <name evidence="2" type="ORF">DERYTH_LOCUS13409</name>
</gene>
<proteinExistence type="predicted"/>
<dbReference type="EMBL" id="CAJVPY010009389">
    <property type="protein sequence ID" value="CAG8708173.1"/>
    <property type="molecule type" value="Genomic_DNA"/>
</dbReference>
<organism evidence="2 3">
    <name type="scientific">Dentiscutata erythropus</name>
    <dbReference type="NCBI Taxonomy" id="1348616"/>
    <lineage>
        <taxon>Eukaryota</taxon>
        <taxon>Fungi</taxon>
        <taxon>Fungi incertae sedis</taxon>
        <taxon>Mucoromycota</taxon>
        <taxon>Glomeromycotina</taxon>
        <taxon>Glomeromycetes</taxon>
        <taxon>Diversisporales</taxon>
        <taxon>Gigasporaceae</taxon>
        <taxon>Dentiscutata</taxon>
    </lineage>
</organism>
<dbReference type="AlphaFoldDB" id="A0A9N9HVJ6"/>
<protein>
    <submittedName>
        <fullName evidence="2">7115_t:CDS:1</fullName>
    </submittedName>
</protein>
<reference evidence="2" key="1">
    <citation type="submission" date="2021-06" db="EMBL/GenBank/DDBJ databases">
        <authorList>
            <person name="Kallberg Y."/>
            <person name="Tangrot J."/>
            <person name="Rosling A."/>
        </authorList>
    </citation>
    <scope>NUCLEOTIDE SEQUENCE</scope>
    <source>
        <strain evidence="2">MA453B</strain>
    </source>
</reference>
<dbReference type="InterPro" id="IPR011009">
    <property type="entry name" value="Kinase-like_dom_sf"/>
</dbReference>
<evidence type="ECO:0000313" key="2">
    <source>
        <dbReference type="EMBL" id="CAG8708173.1"/>
    </source>
</evidence>
<sequence length="220" mass="25099">PNQKLVLAFNQDLETKSHLLVLEYAGNGNLNDYLSENKNLTWPQKIKISKDIACGLKYLHDNIKMIHRNLNTKTIIINNDKAQILNPVFLELNADTSSYMTLQEGIGFIDPELLKDLNSQFTKSSDIYSLDPIKDTPQTYIDLYLKCWKLNSKERPSAQDVYIKLTQIEKTLRESLNIGNGERTVMVQDTTTAVTQNDNYFPVKVFNEDGSNNPQKGLLD</sequence>
<dbReference type="PROSITE" id="PS50011">
    <property type="entry name" value="PROTEIN_KINASE_DOM"/>
    <property type="match status" value="1"/>
</dbReference>
<dbReference type="Pfam" id="PF07714">
    <property type="entry name" value="PK_Tyr_Ser-Thr"/>
    <property type="match status" value="1"/>
</dbReference>
<feature type="domain" description="Protein kinase" evidence="1">
    <location>
        <begin position="1"/>
        <end position="220"/>
    </location>
</feature>
<dbReference type="Proteomes" id="UP000789405">
    <property type="component" value="Unassembled WGS sequence"/>
</dbReference>
<dbReference type="GO" id="GO:0004714">
    <property type="term" value="F:transmembrane receptor protein tyrosine kinase activity"/>
    <property type="evidence" value="ECO:0007669"/>
    <property type="project" value="InterPro"/>
</dbReference>
<evidence type="ECO:0000313" key="3">
    <source>
        <dbReference type="Proteomes" id="UP000789405"/>
    </source>
</evidence>
<dbReference type="InterPro" id="IPR001245">
    <property type="entry name" value="Ser-Thr/Tyr_kinase_cat_dom"/>
</dbReference>
<dbReference type="GO" id="GO:0005524">
    <property type="term" value="F:ATP binding"/>
    <property type="evidence" value="ECO:0007669"/>
    <property type="project" value="InterPro"/>
</dbReference>
<dbReference type="SUPFAM" id="SSF56112">
    <property type="entry name" value="Protein kinase-like (PK-like)"/>
    <property type="match status" value="1"/>
</dbReference>
<dbReference type="PANTHER" id="PTHR27003:SF467">
    <property type="entry name" value="PROTEIN KINASE DOMAIN-CONTAINING PROTEIN"/>
    <property type="match status" value="1"/>
</dbReference>
<feature type="non-terminal residue" evidence="2">
    <location>
        <position position="220"/>
    </location>
</feature>
<name>A0A9N9HVJ6_9GLOM</name>
<evidence type="ECO:0000259" key="1">
    <source>
        <dbReference type="PROSITE" id="PS50011"/>
    </source>
</evidence>
<dbReference type="InterPro" id="IPR020635">
    <property type="entry name" value="Tyr_kinase_cat_dom"/>
</dbReference>
<dbReference type="PANTHER" id="PTHR27003">
    <property type="entry name" value="OS07G0166700 PROTEIN"/>
    <property type="match status" value="1"/>
</dbReference>
<keyword evidence="3" id="KW-1185">Reference proteome</keyword>
<dbReference type="Gene3D" id="1.10.510.10">
    <property type="entry name" value="Transferase(Phosphotransferase) domain 1"/>
    <property type="match status" value="1"/>
</dbReference>
<dbReference type="GO" id="GO:0005886">
    <property type="term" value="C:plasma membrane"/>
    <property type="evidence" value="ECO:0007669"/>
    <property type="project" value="TreeGrafter"/>
</dbReference>
<accession>A0A9N9HVJ6</accession>
<dbReference type="InterPro" id="IPR000719">
    <property type="entry name" value="Prot_kinase_dom"/>
</dbReference>
<dbReference type="InterPro" id="IPR045272">
    <property type="entry name" value="ANXUR1/2-like"/>
</dbReference>
<dbReference type="SMART" id="SM00219">
    <property type="entry name" value="TyrKc"/>
    <property type="match status" value="1"/>
</dbReference>
<comment type="caution">
    <text evidence="2">The sequence shown here is derived from an EMBL/GenBank/DDBJ whole genome shotgun (WGS) entry which is preliminary data.</text>
</comment>
<dbReference type="OrthoDB" id="2423522at2759"/>